<evidence type="ECO:0000256" key="2">
    <source>
        <dbReference type="ARBA" id="ARBA00022475"/>
    </source>
</evidence>
<keyword evidence="5 11" id="KW-1133">Transmembrane helix</keyword>
<dbReference type="PROSITE" id="PS50111">
    <property type="entry name" value="CHEMOTAXIS_TRANSDUC_2"/>
    <property type="match status" value="1"/>
</dbReference>
<dbReference type="KEGG" id="saca:FFV09_01815"/>
<dbReference type="GO" id="GO:0006935">
    <property type="term" value="P:chemotaxis"/>
    <property type="evidence" value="ECO:0007669"/>
    <property type="project" value="UniProtKB-KW"/>
</dbReference>
<dbReference type="CDD" id="cd06225">
    <property type="entry name" value="HAMP"/>
    <property type="match status" value="1"/>
</dbReference>
<dbReference type="CDD" id="cd11386">
    <property type="entry name" value="MCP_signal"/>
    <property type="match status" value="1"/>
</dbReference>
<dbReference type="OrthoDB" id="243053at2"/>
<dbReference type="InterPro" id="IPR004089">
    <property type="entry name" value="MCPsignal_dom"/>
</dbReference>
<evidence type="ECO:0000256" key="1">
    <source>
        <dbReference type="ARBA" id="ARBA00004651"/>
    </source>
</evidence>
<dbReference type="InterPro" id="IPR033479">
    <property type="entry name" value="dCache_1"/>
</dbReference>
<dbReference type="SUPFAM" id="SSF103190">
    <property type="entry name" value="Sensory domain-like"/>
    <property type="match status" value="2"/>
</dbReference>
<dbReference type="PANTHER" id="PTHR32089:SF112">
    <property type="entry name" value="LYSOZYME-LIKE PROTEIN-RELATED"/>
    <property type="match status" value="1"/>
</dbReference>
<feature type="domain" description="HAMP" evidence="13">
    <location>
        <begin position="343"/>
        <end position="395"/>
    </location>
</feature>
<evidence type="ECO:0000256" key="3">
    <source>
        <dbReference type="ARBA" id="ARBA00022500"/>
    </source>
</evidence>
<name>A0A4Y6UPY3_SACBS</name>
<reference evidence="14 15" key="1">
    <citation type="submission" date="2019-06" db="EMBL/GenBank/DDBJ databases">
        <title>Saccharibacillus brassicae sp. nov., an endophytic bacterium isolated from Chinese cabbage seeds (Brassica pekinensis).</title>
        <authorList>
            <person name="Jiang L."/>
            <person name="Lee J."/>
            <person name="Kim S.W."/>
        </authorList>
    </citation>
    <scope>NUCLEOTIDE SEQUENCE [LARGE SCALE GENOMIC DNA]</scope>
    <source>
        <strain evidence="15">KCTC 43072 / ATSA2</strain>
    </source>
</reference>
<dbReference type="Pfam" id="PF00672">
    <property type="entry name" value="HAMP"/>
    <property type="match status" value="1"/>
</dbReference>
<protein>
    <submittedName>
        <fullName evidence="14">Methyl-accepting chemotaxis protein</fullName>
    </submittedName>
</protein>
<dbReference type="PANTHER" id="PTHR32089">
    <property type="entry name" value="METHYL-ACCEPTING CHEMOTAXIS PROTEIN MCPB"/>
    <property type="match status" value="1"/>
</dbReference>
<keyword evidence="7 9" id="KW-0807">Transducer</keyword>
<dbReference type="AlphaFoldDB" id="A0A4Y6UPY3"/>
<evidence type="ECO:0000313" key="14">
    <source>
        <dbReference type="EMBL" id="QDH19709.1"/>
    </source>
</evidence>
<evidence type="ECO:0000256" key="9">
    <source>
        <dbReference type="PROSITE-ProRule" id="PRU00284"/>
    </source>
</evidence>
<comment type="similarity">
    <text evidence="8">Belongs to the methyl-accepting chemotaxis (MCP) protein family.</text>
</comment>
<feature type="region of interest" description="Disordered" evidence="10">
    <location>
        <begin position="656"/>
        <end position="685"/>
    </location>
</feature>
<feature type="domain" description="Methyl-accepting transducer" evidence="12">
    <location>
        <begin position="414"/>
        <end position="650"/>
    </location>
</feature>
<evidence type="ECO:0000256" key="7">
    <source>
        <dbReference type="ARBA" id="ARBA00023224"/>
    </source>
</evidence>
<evidence type="ECO:0000256" key="6">
    <source>
        <dbReference type="ARBA" id="ARBA00023136"/>
    </source>
</evidence>
<evidence type="ECO:0000256" key="8">
    <source>
        <dbReference type="ARBA" id="ARBA00029447"/>
    </source>
</evidence>
<dbReference type="CDD" id="cd12912">
    <property type="entry name" value="PDC2_MCP_like"/>
    <property type="match status" value="1"/>
</dbReference>
<dbReference type="CDD" id="cd12913">
    <property type="entry name" value="PDC1_MCP_like"/>
    <property type="match status" value="1"/>
</dbReference>
<evidence type="ECO:0000259" key="12">
    <source>
        <dbReference type="PROSITE" id="PS50111"/>
    </source>
</evidence>
<keyword evidence="4 11" id="KW-0812">Transmembrane</keyword>
<dbReference type="Pfam" id="PF02743">
    <property type="entry name" value="dCache_1"/>
    <property type="match status" value="1"/>
</dbReference>
<feature type="transmembrane region" description="Helical" evidence="11">
    <location>
        <begin position="322"/>
        <end position="346"/>
    </location>
</feature>
<dbReference type="Pfam" id="PF00015">
    <property type="entry name" value="MCPsignal"/>
    <property type="match status" value="1"/>
</dbReference>
<feature type="compositionally biased region" description="Low complexity" evidence="10">
    <location>
        <begin position="656"/>
        <end position="678"/>
    </location>
</feature>
<dbReference type="GO" id="GO:0005886">
    <property type="term" value="C:plasma membrane"/>
    <property type="evidence" value="ECO:0007669"/>
    <property type="project" value="UniProtKB-SubCell"/>
</dbReference>
<dbReference type="Gene3D" id="1.10.287.950">
    <property type="entry name" value="Methyl-accepting chemotaxis protein"/>
    <property type="match status" value="1"/>
</dbReference>
<evidence type="ECO:0000256" key="5">
    <source>
        <dbReference type="ARBA" id="ARBA00022989"/>
    </source>
</evidence>
<proteinExistence type="inferred from homology"/>
<comment type="subcellular location">
    <subcellularLocation>
        <location evidence="1">Cell membrane</location>
        <topology evidence="1">Multi-pass membrane protein</topology>
    </subcellularLocation>
</comment>
<dbReference type="GO" id="GO:0007165">
    <property type="term" value="P:signal transduction"/>
    <property type="evidence" value="ECO:0007669"/>
    <property type="project" value="UniProtKB-KW"/>
</dbReference>
<dbReference type="PROSITE" id="PS50885">
    <property type="entry name" value="HAMP"/>
    <property type="match status" value="1"/>
</dbReference>
<keyword evidence="15" id="KW-1185">Reference proteome</keyword>
<organism evidence="14 15">
    <name type="scientific">Saccharibacillus brassicae</name>
    <dbReference type="NCBI Taxonomy" id="2583377"/>
    <lineage>
        <taxon>Bacteria</taxon>
        <taxon>Bacillati</taxon>
        <taxon>Bacillota</taxon>
        <taxon>Bacilli</taxon>
        <taxon>Bacillales</taxon>
        <taxon>Paenibacillaceae</taxon>
        <taxon>Saccharibacillus</taxon>
    </lineage>
</organism>
<dbReference type="InterPro" id="IPR029151">
    <property type="entry name" value="Sensor-like_sf"/>
</dbReference>
<keyword evidence="2" id="KW-1003">Cell membrane</keyword>
<dbReference type="Gene3D" id="3.30.450.20">
    <property type="entry name" value="PAS domain"/>
    <property type="match status" value="2"/>
</dbReference>
<dbReference type="EMBL" id="CP041217">
    <property type="protein sequence ID" value="QDH19709.1"/>
    <property type="molecule type" value="Genomic_DNA"/>
</dbReference>
<sequence>MLNFVLIMSIKIETSHSFAAQSSRYFRSRTAGLNDWHNEEGFKMNLKMKLAALLVVVTVVGTGSISLGALSSMKSEAEQSVSDNLKNTALKTTEQIGGWVGKNAKVVETTALNLQTAMPLNQIREKHLGVFKTESNKNNIGDIYIGLEDGTMIDGTGWLAPEGYDVKVRPWYTEAKAANALNFSNPYHDMASDQYAVSIGYPLRDPAGNFAGVLAGDMRLTTLTDTIKNIKIDGGFAFLTDKTGVVLAHPDADAINKPLKESADYAAIAPQLLEGESGSLEYTYKGEPQLLYYQKVQDTGWVVAASISKSYAFADYVQMRNLFIVGIAALIVVLTIVAVIAASRLIKPLILLQKSAQRMSEGDLTVTVDVKGNDEIGKLGGAFNEMSASLRELIHAAAGSAEGVENSAKYMNGQAEGAKHISDQIAVVIEELARGATDQASSIQSGVEQLGDMNASIEAIASSAGRASAGADDVTDAMRGGLQAVASQADLTEASRSSAGRVEEANRRLGDQTIKIGEAVSLIHTVAKQTNLLALNAAIEAARAGEHGKGFSVVADEVRKLAEQARASAADIDTLLAGVQEAGRQSIGEIQGFQAMVDKQIEAAASTRGAFDVIRGSVDGITSRIREVSGASDELKRSSDQVSAIMTDIAAVAEQSAASTEQAASSTQEQAQAISSISDLSGEVSVSADELRARIAKFKTQ</sequence>
<dbReference type="SMART" id="SM00283">
    <property type="entry name" value="MA"/>
    <property type="match status" value="1"/>
</dbReference>
<dbReference type="Gene3D" id="1.10.8.500">
    <property type="entry name" value="HAMP domain in histidine kinase"/>
    <property type="match status" value="1"/>
</dbReference>
<keyword evidence="6 11" id="KW-0472">Membrane</keyword>
<dbReference type="InterPro" id="IPR003660">
    <property type="entry name" value="HAMP_dom"/>
</dbReference>
<dbReference type="Proteomes" id="UP000316968">
    <property type="component" value="Chromosome"/>
</dbReference>
<evidence type="ECO:0000259" key="13">
    <source>
        <dbReference type="PROSITE" id="PS50885"/>
    </source>
</evidence>
<dbReference type="SUPFAM" id="SSF58104">
    <property type="entry name" value="Methyl-accepting chemotaxis protein (MCP) signaling domain"/>
    <property type="match status" value="1"/>
</dbReference>
<feature type="transmembrane region" description="Helical" evidence="11">
    <location>
        <begin position="50"/>
        <end position="70"/>
    </location>
</feature>
<evidence type="ECO:0000313" key="15">
    <source>
        <dbReference type="Proteomes" id="UP000316968"/>
    </source>
</evidence>
<gene>
    <name evidence="14" type="ORF">FFV09_01815</name>
</gene>
<evidence type="ECO:0000256" key="10">
    <source>
        <dbReference type="SAM" id="MobiDB-lite"/>
    </source>
</evidence>
<accession>A0A4Y6UPY3</accession>
<evidence type="ECO:0000256" key="4">
    <source>
        <dbReference type="ARBA" id="ARBA00022692"/>
    </source>
</evidence>
<evidence type="ECO:0000256" key="11">
    <source>
        <dbReference type="SAM" id="Phobius"/>
    </source>
</evidence>
<dbReference type="SMART" id="SM00304">
    <property type="entry name" value="HAMP"/>
    <property type="match status" value="1"/>
</dbReference>
<keyword evidence="3" id="KW-0145">Chemotaxis</keyword>